<dbReference type="GO" id="GO:0000287">
    <property type="term" value="F:magnesium ion binding"/>
    <property type="evidence" value="ECO:0007669"/>
    <property type="project" value="UniProtKB-UniRule"/>
</dbReference>
<comment type="catalytic activity">
    <reaction evidence="6 9 10">
        <text>4-methyl-5-(2-phosphooxyethyl)-thiazole + 4-amino-2-methyl-5-(diphosphooxymethyl)pyrimidine + H(+) = thiamine phosphate + diphosphate</text>
        <dbReference type="Rhea" id="RHEA:22328"/>
        <dbReference type="ChEBI" id="CHEBI:15378"/>
        <dbReference type="ChEBI" id="CHEBI:33019"/>
        <dbReference type="ChEBI" id="CHEBI:37575"/>
        <dbReference type="ChEBI" id="CHEBI:57841"/>
        <dbReference type="ChEBI" id="CHEBI:58296"/>
        <dbReference type="EC" id="2.5.1.3"/>
    </reaction>
</comment>
<comment type="function">
    <text evidence="9">Condenses 4-methyl-5-(beta-hydroxyethyl)thiazole monophosphate (THZ-P) and 2-methyl-4-amino-5-hydroxymethyl pyrimidine pyrophosphate (HMP-PP) to form thiamine monophosphate (TMP).</text>
</comment>
<dbReference type="EMBL" id="VRTS01000014">
    <property type="protein sequence ID" value="TXK59107.1"/>
    <property type="molecule type" value="Genomic_DNA"/>
</dbReference>
<dbReference type="Proteomes" id="UP000321248">
    <property type="component" value="Unassembled WGS sequence"/>
</dbReference>
<dbReference type="InterPro" id="IPR022998">
    <property type="entry name" value="ThiamineP_synth_TenI"/>
</dbReference>
<evidence type="ECO:0000313" key="13">
    <source>
        <dbReference type="EMBL" id="TXK59107.1"/>
    </source>
</evidence>
<comment type="catalytic activity">
    <reaction evidence="7 9 10">
        <text>2-(2-carboxy-4-methylthiazol-5-yl)ethyl phosphate + 4-amino-2-methyl-5-(diphosphooxymethyl)pyrimidine + 2 H(+) = thiamine phosphate + CO2 + diphosphate</text>
        <dbReference type="Rhea" id="RHEA:47848"/>
        <dbReference type="ChEBI" id="CHEBI:15378"/>
        <dbReference type="ChEBI" id="CHEBI:16526"/>
        <dbReference type="ChEBI" id="CHEBI:33019"/>
        <dbReference type="ChEBI" id="CHEBI:37575"/>
        <dbReference type="ChEBI" id="CHEBI:57841"/>
        <dbReference type="ChEBI" id="CHEBI:62890"/>
        <dbReference type="EC" id="2.5.1.3"/>
    </reaction>
</comment>
<feature type="binding site" evidence="9">
    <location>
        <begin position="187"/>
        <end position="188"/>
    </location>
    <ligand>
        <name>2-[(2R,5Z)-2-carboxy-4-methylthiazol-5(2H)-ylidene]ethyl phosphate</name>
        <dbReference type="ChEBI" id="CHEBI:62899"/>
    </ligand>
</feature>
<dbReference type="PANTHER" id="PTHR20857">
    <property type="entry name" value="THIAMINE-PHOSPHATE PYROPHOSPHORYLASE"/>
    <property type="match status" value="1"/>
</dbReference>
<dbReference type="GO" id="GO:0005737">
    <property type="term" value="C:cytoplasm"/>
    <property type="evidence" value="ECO:0007669"/>
    <property type="project" value="TreeGrafter"/>
</dbReference>
<feature type="binding site" evidence="9">
    <location>
        <begin position="40"/>
        <end position="44"/>
    </location>
    <ligand>
        <name>4-amino-2-methyl-5-(diphosphooxymethyl)pyrimidine</name>
        <dbReference type="ChEBI" id="CHEBI:57841"/>
    </ligand>
</feature>
<keyword evidence="2 9" id="KW-0808">Transferase</keyword>
<feature type="binding site" evidence="9">
    <location>
        <position position="167"/>
    </location>
    <ligand>
        <name>2-[(2R,5Z)-2-carboxy-4-methylthiazol-5(2H)-ylidene]ethyl phosphate</name>
        <dbReference type="ChEBI" id="CHEBI:62899"/>
    </ligand>
</feature>
<dbReference type="PANTHER" id="PTHR20857:SF15">
    <property type="entry name" value="THIAMINE-PHOSPHATE SYNTHASE"/>
    <property type="match status" value="1"/>
</dbReference>
<dbReference type="SUPFAM" id="SSF51391">
    <property type="entry name" value="Thiamin phosphate synthase"/>
    <property type="match status" value="1"/>
</dbReference>
<evidence type="ECO:0000256" key="7">
    <source>
        <dbReference type="ARBA" id="ARBA00047851"/>
    </source>
</evidence>
<evidence type="ECO:0000256" key="2">
    <source>
        <dbReference type="ARBA" id="ARBA00022679"/>
    </source>
</evidence>
<keyword evidence="4 9" id="KW-0460">Magnesium</keyword>
<feature type="binding site" evidence="9">
    <location>
        <position position="141"/>
    </location>
    <ligand>
        <name>4-amino-2-methyl-5-(diphosphooxymethyl)pyrimidine</name>
        <dbReference type="ChEBI" id="CHEBI:57841"/>
    </ligand>
</feature>
<feature type="domain" description="Thiamine phosphate synthase/TenI" evidence="12">
    <location>
        <begin position="11"/>
        <end position="190"/>
    </location>
</feature>
<dbReference type="GO" id="GO:0009229">
    <property type="term" value="P:thiamine diphosphate biosynthetic process"/>
    <property type="evidence" value="ECO:0007669"/>
    <property type="project" value="UniProtKB-UniRule"/>
</dbReference>
<dbReference type="InterPro" id="IPR036206">
    <property type="entry name" value="ThiamineP_synth_sf"/>
</dbReference>
<evidence type="ECO:0000256" key="5">
    <source>
        <dbReference type="ARBA" id="ARBA00022977"/>
    </source>
</evidence>
<dbReference type="RefSeq" id="WP_147892632.1">
    <property type="nucleotide sequence ID" value="NZ_VRTS01000014.1"/>
</dbReference>
<dbReference type="EC" id="2.5.1.3" evidence="9"/>
<feature type="binding site" evidence="9">
    <location>
        <position position="111"/>
    </location>
    <ligand>
        <name>4-amino-2-methyl-5-(diphosphooxymethyl)pyrimidine</name>
        <dbReference type="ChEBI" id="CHEBI:57841"/>
    </ligand>
</feature>
<dbReference type="CDD" id="cd00564">
    <property type="entry name" value="TMP_TenI"/>
    <property type="match status" value="1"/>
</dbReference>
<evidence type="ECO:0000313" key="14">
    <source>
        <dbReference type="Proteomes" id="UP000321248"/>
    </source>
</evidence>
<evidence type="ECO:0000256" key="10">
    <source>
        <dbReference type="RuleBase" id="RU003826"/>
    </source>
</evidence>
<reference evidence="13 14" key="1">
    <citation type="submission" date="2019-08" db="EMBL/GenBank/DDBJ databases">
        <authorList>
            <person name="Karlyshev A.V."/>
        </authorList>
    </citation>
    <scope>NUCLEOTIDE SEQUENCE [LARGE SCALE GENOMIC DNA]</scope>
    <source>
        <strain evidence="13 14">Alg18-2.2</strain>
    </source>
</reference>
<evidence type="ECO:0000259" key="12">
    <source>
        <dbReference type="Pfam" id="PF02581"/>
    </source>
</evidence>
<evidence type="ECO:0000256" key="1">
    <source>
        <dbReference type="ARBA" id="ARBA00005165"/>
    </source>
</evidence>
<feature type="binding site" evidence="9">
    <location>
        <position position="92"/>
    </location>
    <ligand>
        <name>Mg(2+)</name>
        <dbReference type="ChEBI" id="CHEBI:18420"/>
    </ligand>
</feature>
<dbReference type="Pfam" id="PF02581">
    <property type="entry name" value="TMP-TENI"/>
    <property type="match status" value="1"/>
</dbReference>
<evidence type="ECO:0000256" key="8">
    <source>
        <dbReference type="ARBA" id="ARBA00047883"/>
    </source>
</evidence>
<dbReference type="GO" id="GO:0009228">
    <property type="term" value="P:thiamine biosynthetic process"/>
    <property type="evidence" value="ECO:0007669"/>
    <property type="project" value="UniProtKB-KW"/>
</dbReference>
<comment type="cofactor">
    <cofactor evidence="9">
        <name>Mg(2+)</name>
        <dbReference type="ChEBI" id="CHEBI:18420"/>
    </cofactor>
    <text evidence="9">Binds 1 Mg(2+) ion per subunit.</text>
</comment>
<keyword evidence="5 9" id="KW-0784">Thiamine biosynthesis</keyword>
<name>A0A5C8KG46_9GAMM</name>
<evidence type="ECO:0000256" key="6">
    <source>
        <dbReference type="ARBA" id="ARBA00047334"/>
    </source>
</evidence>
<evidence type="ECO:0000256" key="4">
    <source>
        <dbReference type="ARBA" id="ARBA00022842"/>
    </source>
</evidence>
<dbReference type="UniPathway" id="UPA00060">
    <property type="reaction ID" value="UER00141"/>
</dbReference>
<dbReference type="AlphaFoldDB" id="A0A5C8KG46"/>
<sequence>MHPSTWSVRGLYLITPEQTDTARLLRQVAQVLPCAPALLQYRSKLADPDTRREQANALLSLCRAAGVALVINDDVELAAALGADGVHLGREDGGIRHARERLPAGAIIGASCYDRIDLAREAATAGASYVAFGAFEASPTKPHAPRASPSLLAQSAPLGLPRVAIGGIRPENAPALVAAGADLIAVISGVFDSADPLQAARAYQSAFQEPPA</sequence>
<feature type="binding site" evidence="9">
    <location>
        <position position="73"/>
    </location>
    <ligand>
        <name>Mg(2+)</name>
        <dbReference type="ChEBI" id="CHEBI:18420"/>
    </ligand>
</feature>
<protein>
    <recommendedName>
        <fullName evidence="9">Thiamine-phosphate synthase</fullName>
        <shortName evidence="9">TP synthase</shortName>
        <shortName evidence="9">TPS</shortName>
        <ecNumber evidence="9">2.5.1.3</ecNumber>
    </recommendedName>
    <alternativeName>
        <fullName evidence="9">Thiamine-phosphate pyrophosphorylase</fullName>
        <shortName evidence="9">TMP pyrophosphorylase</shortName>
        <shortName evidence="9">TMP-PPase</shortName>
    </alternativeName>
</protein>
<dbReference type="HAMAP" id="MF_00097">
    <property type="entry name" value="TMP_synthase"/>
    <property type="match status" value="1"/>
</dbReference>
<accession>A0A5C8KG46</accession>
<evidence type="ECO:0000256" key="9">
    <source>
        <dbReference type="HAMAP-Rule" id="MF_00097"/>
    </source>
</evidence>
<dbReference type="Gene3D" id="3.20.20.70">
    <property type="entry name" value="Aldolase class I"/>
    <property type="match status" value="1"/>
</dbReference>
<evidence type="ECO:0000256" key="11">
    <source>
        <dbReference type="RuleBase" id="RU004253"/>
    </source>
</evidence>
<feature type="binding site" evidence="9">
    <location>
        <position position="72"/>
    </location>
    <ligand>
        <name>4-amino-2-methyl-5-(diphosphooxymethyl)pyrimidine</name>
        <dbReference type="ChEBI" id="CHEBI:57841"/>
    </ligand>
</feature>
<comment type="caution">
    <text evidence="13">The sequence shown here is derived from an EMBL/GenBank/DDBJ whole genome shotgun (WGS) entry which is preliminary data.</text>
</comment>
<comment type="similarity">
    <text evidence="9 10">Belongs to the thiamine-phosphate synthase family.</text>
</comment>
<gene>
    <name evidence="9" type="primary">thiE</name>
    <name evidence="13" type="ORF">FU658_13920</name>
</gene>
<keyword evidence="3 9" id="KW-0479">Metal-binding</keyword>
<dbReference type="OrthoDB" id="9789949at2"/>
<dbReference type="GO" id="GO:0004789">
    <property type="term" value="F:thiamine-phosphate diphosphorylase activity"/>
    <property type="evidence" value="ECO:0007669"/>
    <property type="project" value="UniProtKB-UniRule"/>
</dbReference>
<proteinExistence type="inferred from homology"/>
<dbReference type="InterPro" id="IPR034291">
    <property type="entry name" value="TMP_synthase"/>
</dbReference>
<dbReference type="NCBIfam" id="TIGR00693">
    <property type="entry name" value="thiE"/>
    <property type="match status" value="1"/>
</dbReference>
<dbReference type="InterPro" id="IPR013785">
    <property type="entry name" value="Aldolase_TIM"/>
</dbReference>
<comment type="pathway">
    <text evidence="1 9 11">Cofactor biosynthesis; thiamine diphosphate biosynthesis; thiamine phosphate from 4-amino-2-methyl-5-diphosphomethylpyrimidine and 4-methyl-5-(2-phosphoethyl)-thiazole: step 1/1.</text>
</comment>
<keyword evidence="14" id="KW-1185">Reference proteome</keyword>
<evidence type="ECO:0000256" key="3">
    <source>
        <dbReference type="ARBA" id="ARBA00022723"/>
    </source>
</evidence>
<organism evidence="13 14">
    <name type="scientific">Alkalisalibacterium limincola</name>
    <dbReference type="NCBI Taxonomy" id="2699169"/>
    <lineage>
        <taxon>Bacteria</taxon>
        <taxon>Pseudomonadati</taxon>
        <taxon>Pseudomonadota</taxon>
        <taxon>Gammaproteobacteria</taxon>
        <taxon>Lysobacterales</taxon>
        <taxon>Lysobacteraceae</taxon>
        <taxon>Alkalisalibacterium</taxon>
    </lineage>
</organism>
<comment type="catalytic activity">
    <reaction evidence="8 9 10">
        <text>2-[(2R,5Z)-2-carboxy-4-methylthiazol-5(2H)-ylidene]ethyl phosphate + 4-amino-2-methyl-5-(diphosphooxymethyl)pyrimidine + 2 H(+) = thiamine phosphate + CO2 + diphosphate</text>
        <dbReference type="Rhea" id="RHEA:47844"/>
        <dbReference type="ChEBI" id="CHEBI:15378"/>
        <dbReference type="ChEBI" id="CHEBI:16526"/>
        <dbReference type="ChEBI" id="CHEBI:33019"/>
        <dbReference type="ChEBI" id="CHEBI:37575"/>
        <dbReference type="ChEBI" id="CHEBI:57841"/>
        <dbReference type="ChEBI" id="CHEBI:62899"/>
        <dbReference type="EC" id="2.5.1.3"/>
    </reaction>
</comment>
<feature type="binding site" evidence="9">
    <location>
        <begin position="138"/>
        <end position="140"/>
    </location>
    <ligand>
        <name>2-[(2R,5Z)-2-carboxy-4-methylthiazol-5(2H)-ylidene]ethyl phosphate</name>
        <dbReference type="ChEBI" id="CHEBI:62899"/>
    </ligand>
</feature>